<sequence length="89" mass="9634">MRVSFCFLADLSLNVGLSFRFGLPCLHLREEKPGDLTMRKLTAMSSADPSWCGVKALIAPVCPFIFSPPQAGPSVWQQLTVRLPVTAGG</sequence>
<dbReference type="Proteomes" id="UP001283361">
    <property type="component" value="Unassembled WGS sequence"/>
</dbReference>
<dbReference type="EMBL" id="JAWDGP010004220">
    <property type="protein sequence ID" value="KAK3766498.1"/>
    <property type="molecule type" value="Genomic_DNA"/>
</dbReference>
<keyword evidence="2" id="KW-1185">Reference proteome</keyword>
<organism evidence="1 2">
    <name type="scientific">Elysia crispata</name>
    <name type="common">lettuce slug</name>
    <dbReference type="NCBI Taxonomy" id="231223"/>
    <lineage>
        <taxon>Eukaryota</taxon>
        <taxon>Metazoa</taxon>
        <taxon>Spiralia</taxon>
        <taxon>Lophotrochozoa</taxon>
        <taxon>Mollusca</taxon>
        <taxon>Gastropoda</taxon>
        <taxon>Heterobranchia</taxon>
        <taxon>Euthyneura</taxon>
        <taxon>Panpulmonata</taxon>
        <taxon>Sacoglossa</taxon>
        <taxon>Placobranchoidea</taxon>
        <taxon>Plakobranchidae</taxon>
        <taxon>Elysia</taxon>
    </lineage>
</organism>
<name>A0AAE1DEI1_9GAST</name>
<comment type="caution">
    <text evidence="1">The sequence shown here is derived from an EMBL/GenBank/DDBJ whole genome shotgun (WGS) entry which is preliminary data.</text>
</comment>
<protein>
    <submittedName>
        <fullName evidence="1">Uncharacterized protein</fullName>
    </submittedName>
</protein>
<evidence type="ECO:0000313" key="2">
    <source>
        <dbReference type="Proteomes" id="UP001283361"/>
    </source>
</evidence>
<evidence type="ECO:0000313" key="1">
    <source>
        <dbReference type="EMBL" id="KAK3766498.1"/>
    </source>
</evidence>
<gene>
    <name evidence="1" type="ORF">RRG08_007318</name>
</gene>
<accession>A0AAE1DEI1</accession>
<reference evidence="1" key="1">
    <citation type="journal article" date="2023" name="G3 (Bethesda)">
        <title>A reference genome for the long-term kleptoplast-retaining sea slug Elysia crispata morphotype clarki.</title>
        <authorList>
            <person name="Eastman K.E."/>
            <person name="Pendleton A.L."/>
            <person name="Shaikh M.A."/>
            <person name="Suttiyut T."/>
            <person name="Ogas R."/>
            <person name="Tomko P."/>
            <person name="Gavelis G."/>
            <person name="Widhalm J.R."/>
            <person name="Wisecaver J.H."/>
        </authorList>
    </citation>
    <scope>NUCLEOTIDE SEQUENCE</scope>
    <source>
        <strain evidence="1">ECLA1</strain>
    </source>
</reference>
<proteinExistence type="predicted"/>
<dbReference type="AlphaFoldDB" id="A0AAE1DEI1"/>